<dbReference type="GO" id="GO:0016705">
    <property type="term" value="F:oxidoreductase activity, acting on paired donors, with incorporation or reduction of molecular oxygen"/>
    <property type="evidence" value="ECO:0007669"/>
    <property type="project" value="InterPro"/>
</dbReference>
<dbReference type="OrthoDB" id="2789670at2759"/>
<evidence type="ECO:0000256" key="4">
    <source>
        <dbReference type="ARBA" id="ARBA00022617"/>
    </source>
</evidence>
<keyword evidence="7 9" id="KW-0408">Iron</keyword>
<dbReference type="PANTHER" id="PTHR46300:SF7">
    <property type="entry name" value="P450, PUTATIVE (EUROFUNG)-RELATED"/>
    <property type="match status" value="1"/>
</dbReference>
<evidence type="ECO:0000256" key="8">
    <source>
        <dbReference type="ARBA" id="ARBA00023033"/>
    </source>
</evidence>
<proteinExistence type="inferred from homology"/>
<protein>
    <submittedName>
        <fullName evidence="11">Cytochrome P450</fullName>
    </submittedName>
</protein>
<evidence type="ECO:0000256" key="1">
    <source>
        <dbReference type="ARBA" id="ARBA00001971"/>
    </source>
</evidence>
<dbReference type="PANTHER" id="PTHR46300">
    <property type="entry name" value="P450, PUTATIVE (EUROFUNG)-RELATED-RELATED"/>
    <property type="match status" value="1"/>
</dbReference>
<evidence type="ECO:0000256" key="3">
    <source>
        <dbReference type="ARBA" id="ARBA00010617"/>
    </source>
</evidence>
<evidence type="ECO:0000256" key="5">
    <source>
        <dbReference type="ARBA" id="ARBA00022723"/>
    </source>
</evidence>
<keyword evidence="12" id="KW-1185">Reference proteome</keyword>
<comment type="cofactor">
    <cofactor evidence="1 9">
        <name>heme</name>
        <dbReference type="ChEBI" id="CHEBI:30413"/>
    </cofactor>
</comment>
<gene>
    <name evidence="11" type="ORF">BT96DRAFT_977917</name>
</gene>
<evidence type="ECO:0000256" key="10">
    <source>
        <dbReference type="SAM" id="MobiDB-lite"/>
    </source>
</evidence>
<evidence type="ECO:0000313" key="11">
    <source>
        <dbReference type="EMBL" id="KAE9395513.1"/>
    </source>
</evidence>
<evidence type="ECO:0000256" key="2">
    <source>
        <dbReference type="ARBA" id="ARBA00005179"/>
    </source>
</evidence>
<dbReference type="GO" id="GO:0020037">
    <property type="term" value="F:heme binding"/>
    <property type="evidence" value="ECO:0007669"/>
    <property type="project" value="InterPro"/>
</dbReference>
<dbReference type="InterPro" id="IPR036396">
    <property type="entry name" value="Cyt_P450_sf"/>
</dbReference>
<dbReference type="GO" id="GO:0004497">
    <property type="term" value="F:monooxygenase activity"/>
    <property type="evidence" value="ECO:0007669"/>
    <property type="project" value="UniProtKB-KW"/>
</dbReference>
<dbReference type="Pfam" id="PF00067">
    <property type="entry name" value="p450"/>
    <property type="match status" value="2"/>
</dbReference>
<dbReference type="EMBL" id="ML769529">
    <property type="protein sequence ID" value="KAE9395513.1"/>
    <property type="molecule type" value="Genomic_DNA"/>
</dbReference>
<accession>A0A6A4HCR9</accession>
<keyword evidence="6" id="KW-0560">Oxidoreductase</keyword>
<evidence type="ECO:0000256" key="9">
    <source>
        <dbReference type="PIRSR" id="PIRSR602401-1"/>
    </source>
</evidence>
<dbReference type="InterPro" id="IPR050364">
    <property type="entry name" value="Cytochrome_P450_fung"/>
</dbReference>
<dbReference type="SUPFAM" id="SSF48264">
    <property type="entry name" value="Cytochrome P450"/>
    <property type="match status" value="1"/>
</dbReference>
<keyword evidence="5 9" id="KW-0479">Metal-binding</keyword>
<feature type="binding site" description="axial binding residue" evidence="9">
    <location>
        <position position="376"/>
    </location>
    <ligand>
        <name>heme</name>
        <dbReference type="ChEBI" id="CHEBI:30413"/>
    </ligand>
    <ligandPart>
        <name>Fe</name>
        <dbReference type="ChEBI" id="CHEBI:18248"/>
    </ligandPart>
</feature>
<dbReference type="GO" id="GO:0005506">
    <property type="term" value="F:iron ion binding"/>
    <property type="evidence" value="ECO:0007669"/>
    <property type="project" value="InterPro"/>
</dbReference>
<name>A0A6A4HCR9_9AGAR</name>
<dbReference type="Proteomes" id="UP000799118">
    <property type="component" value="Unassembled WGS sequence"/>
</dbReference>
<feature type="region of interest" description="Disordered" evidence="10">
    <location>
        <begin position="1"/>
        <end position="24"/>
    </location>
</feature>
<sequence>MSSYIANHGGGPGHCLSSRTKGTSMPADDAWVEYRKWGKEYGELVYIQDRNILILNDSRVAIDLLEKRRSHLFGSKNNSNDETPYSDDWRRKRKLFQQNFRQSAVNRFHPDQYNKALPEDNVLCTMGVSTSSLKILLHRTRERCLDHGTSFYSWAFPAIEHFHGCVLCQLGSLDVDLHEWQSNKTGKGTSLIAELASKCEGDSTEIEAIKAMATTSYLAAADTTLSSISSFMLSMVLNPDVQAKGQEEIDHIVGTDRLPTFEDRLSLPYVEAIYREVMRLHPPAPLGVEHSSIEDDFYLGYHIPKGCSVIPNIWYVNCSFYSEASILNTCHFRAMNRDPDVYPRPDDFLPERFLDSPGPFTSINDILAYGFGRRVCIGRYMADNTVWLTIACVLATLNLRKPKDKQGNDISISEDYTSGFFRHPKPFQCSITPRTPYAEKLIIATAS</sequence>
<dbReference type="InterPro" id="IPR001128">
    <property type="entry name" value="Cyt_P450"/>
</dbReference>
<comment type="pathway">
    <text evidence="2">Secondary metabolite biosynthesis.</text>
</comment>
<dbReference type="Gene3D" id="1.10.630.10">
    <property type="entry name" value="Cytochrome P450"/>
    <property type="match status" value="2"/>
</dbReference>
<dbReference type="InterPro" id="IPR002401">
    <property type="entry name" value="Cyt_P450_E_grp-I"/>
</dbReference>
<evidence type="ECO:0000256" key="7">
    <source>
        <dbReference type="ARBA" id="ARBA00023004"/>
    </source>
</evidence>
<evidence type="ECO:0000313" key="12">
    <source>
        <dbReference type="Proteomes" id="UP000799118"/>
    </source>
</evidence>
<dbReference type="AlphaFoldDB" id="A0A6A4HCR9"/>
<organism evidence="11 12">
    <name type="scientific">Gymnopus androsaceus JB14</name>
    <dbReference type="NCBI Taxonomy" id="1447944"/>
    <lineage>
        <taxon>Eukaryota</taxon>
        <taxon>Fungi</taxon>
        <taxon>Dikarya</taxon>
        <taxon>Basidiomycota</taxon>
        <taxon>Agaricomycotina</taxon>
        <taxon>Agaricomycetes</taxon>
        <taxon>Agaricomycetidae</taxon>
        <taxon>Agaricales</taxon>
        <taxon>Marasmiineae</taxon>
        <taxon>Omphalotaceae</taxon>
        <taxon>Gymnopus</taxon>
    </lineage>
</organism>
<keyword evidence="8" id="KW-0503">Monooxygenase</keyword>
<keyword evidence="4 9" id="KW-0349">Heme</keyword>
<dbReference type="PRINTS" id="PR00463">
    <property type="entry name" value="EP450I"/>
</dbReference>
<reference evidence="11" key="1">
    <citation type="journal article" date="2019" name="Environ. Microbiol.">
        <title>Fungal ecological strategies reflected in gene transcription - a case study of two litter decomposers.</title>
        <authorList>
            <person name="Barbi F."/>
            <person name="Kohler A."/>
            <person name="Barry K."/>
            <person name="Baskaran P."/>
            <person name="Daum C."/>
            <person name="Fauchery L."/>
            <person name="Ihrmark K."/>
            <person name="Kuo A."/>
            <person name="LaButti K."/>
            <person name="Lipzen A."/>
            <person name="Morin E."/>
            <person name="Grigoriev I.V."/>
            <person name="Henrissat B."/>
            <person name="Lindahl B."/>
            <person name="Martin F."/>
        </authorList>
    </citation>
    <scope>NUCLEOTIDE SEQUENCE</scope>
    <source>
        <strain evidence="11">JB14</strain>
    </source>
</reference>
<dbReference type="PRINTS" id="PR00385">
    <property type="entry name" value="P450"/>
</dbReference>
<evidence type="ECO:0000256" key="6">
    <source>
        <dbReference type="ARBA" id="ARBA00023002"/>
    </source>
</evidence>
<comment type="similarity">
    <text evidence="3">Belongs to the cytochrome P450 family.</text>
</comment>
<dbReference type="GO" id="GO:0016020">
    <property type="term" value="C:membrane"/>
    <property type="evidence" value="ECO:0007669"/>
    <property type="project" value="UniProtKB-SubCell"/>
</dbReference>